<dbReference type="GO" id="GO:0005886">
    <property type="term" value="C:plasma membrane"/>
    <property type="evidence" value="ECO:0007669"/>
    <property type="project" value="UniProtKB-SubCell"/>
</dbReference>
<dbReference type="Proteomes" id="UP000094068">
    <property type="component" value="Unassembled WGS sequence"/>
</dbReference>
<evidence type="ECO:0000256" key="4">
    <source>
        <dbReference type="ARBA" id="ARBA00022692"/>
    </source>
</evidence>
<comment type="subcellular location">
    <subcellularLocation>
        <location evidence="1">Cell membrane</location>
        <topology evidence="1">Multi-pass membrane protein</topology>
    </subcellularLocation>
</comment>
<dbReference type="InterPro" id="IPR020846">
    <property type="entry name" value="MFS_dom"/>
</dbReference>
<feature type="transmembrane region" description="Helical" evidence="7">
    <location>
        <begin position="300"/>
        <end position="323"/>
    </location>
</feature>
<feature type="domain" description="Major facilitator superfamily (MFS) profile" evidence="8">
    <location>
        <begin position="7"/>
        <end position="393"/>
    </location>
</feature>
<dbReference type="OrthoDB" id="9793283at2"/>
<protein>
    <recommendedName>
        <fullName evidence="8">Major facilitator superfamily (MFS) profile domain-containing protein</fullName>
    </recommendedName>
</protein>
<feature type="transmembrane region" description="Helical" evidence="7">
    <location>
        <begin position="95"/>
        <end position="112"/>
    </location>
</feature>
<evidence type="ECO:0000256" key="5">
    <source>
        <dbReference type="ARBA" id="ARBA00022989"/>
    </source>
</evidence>
<feature type="transmembrane region" description="Helical" evidence="7">
    <location>
        <begin position="162"/>
        <end position="180"/>
    </location>
</feature>
<dbReference type="AlphaFoldDB" id="A0A1E5GFS2"/>
<keyword evidence="10" id="KW-1185">Reference proteome</keyword>
<keyword evidence="5 7" id="KW-1133">Transmembrane helix</keyword>
<dbReference type="EMBL" id="MIJZ01000013">
    <property type="protein sequence ID" value="OEG11578.1"/>
    <property type="molecule type" value="Genomic_DNA"/>
</dbReference>
<dbReference type="PANTHER" id="PTHR23517:SF10">
    <property type="entry name" value="MAJOR FACILITATOR SUPERFAMILY (MFS) PROFILE DOMAIN-CONTAINING PROTEIN"/>
    <property type="match status" value="1"/>
</dbReference>
<feature type="transmembrane region" description="Helical" evidence="7">
    <location>
        <begin position="44"/>
        <end position="62"/>
    </location>
</feature>
<evidence type="ECO:0000313" key="9">
    <source>
        <dbReference type="EMBL" id="OEG11578.1"/>
    </source>
</evidence>
<evidence type="ECO:0000256" key="6">
    <source>
        <dbReference type="ARBA" id="ARBA00023136"/>
    </source>
</evidence>
<name>A0A1E5GFS2_9ENTE</name>
<sequence>MSKISKSAIILLVGTLFSRIAMFMSIPFLAIYLSNVAMLSPTQVGYIIGINPFVNVLFSLVVGKVIDRVQAKKILVIIPIIWGIVFILFSFTEQFTGFMVLNGLNGLCYVIYEPSCKKSLSLYTENESKLLIFNLRYAAINIGAVVGPLMSIALGFQNTIKPYLILGFIYIIVGLTNLFLREIDVLNKNGIDHRALKTPVKKSIIFDKNFKPLILLILGVMFSYFGYSQFNSTISQYLSQDDLGGIEVYSSLLSFSALAIIIFQFPMIYLTKRFQSNYVLTVSNVLFASCLLIVNSFPNYFSLVLFTILYSFGELLLGARFDFAIDQIANEQNKGAYFSWSELTKIGSTAGPIVGGLLISNFDWDQHFQIFSILGIITMIGSIFILYSKIGNNKIF</sequence>
<dbReference type="SUPFAM" id="SSF103473">
    <property type="entry name" value="MFS general substrate transporter"/>
    <property type="match status" value="1"/>
</dbReference>
<feature type="transmembrane region" description="Helical" evidence="7">
    <location>
        <begin position="7"/>
        <end position="32"/>
    </location>
</feature>
<dbReference type="GO" id="GO:0022857">
    <property type="term" value="F:transmembrane transporter activity"/>
    <property type="evidence" value="ECO:0007669"/>
    <property type="project" value="InterPro"/>
</dbReference>
<dbReference type="PANTHER" id="PTHR23517">
    <property type="entry name" value="RESISTANCE PROTEIN MDTM, PUTATIVE-RELATED-RELATED"/>
    <property type="match status" value="1"/>
</dbReference>
<feature type="transmembrane region" description="Helical" evidence="7">
    <location>
        <begin position="133"/>
        <end position="156"/>
    </location>
</feature>
<dbReference type="RefSeq" id="WP_069646340.1">
    <property type="nucleotide sequence ID" value="NZ_MIJZ01000013.1"/>
</dbReference>
<evidence type="ECO:0000256" key="1">
    <source>
        <dbReference type="ARBA" id="ARBA00004651"/>
    </source>
</evidence>
<dbReference type="Pfam" id="PF07690">
    <property type="entry name" value="MFS_1"/>
    <property type="match status" value="1"/>
</dbReference>
<gene>
    <name evidence="9" type="ORF">BCR21_09805</name>
</gene>
<organism evidence="9 10">
    <name type="scientific">Enterococcus ureasiticus</name>
    <dbReference type="NCBI Taxonomy" id="903984"/>
    <lineage>
        <taxon>Bacteria</taxon>
        <taxon>Bacillati</taxon>
        <taxon>Bacillota</taxon>
        <taxon>Bacilli</taxon>
        <taxon>Lactobacillales</taxon>
        <taxon>Enterococcaceae</taxon>
        <taxon>Enterococcus</taxon>
    </lineage>
</organism>
<dbReference type="STRING" id="903984.BCR21_09805"/>
<dbReference type="InterPro" id="IPR011701">
    <property type="entry name" value="MFS"/>
</dbReference>
<feature type="transmembrane region" description="Helical" evidence="7">
    <location>
        <begin position="74"/>
        <end position="89"/>
    </location>
</feature>
<comment type="caution">
    <text evidence="9">The sequence shown here is derived from an EMBL/GenBank/DDBJ whole genome shotgun (WGS) entry which is preliminary data.</text>
</comment>
<evidence type="ECO:0000259" key="8">
    <source>
        <dbReference type="PROSITE" id="PS50850"/>
    </source>
</evidence>
<evidence type="ECO:0000256" key="3">
    <source>
        <dbReference type="ARBA" id="ARBA00022475"/>
    </source>
</evidence>
<dbReference type="Gene3D" id="1.20.1250.20">
    <property type="entry name" value="MFS general substrate transporter like domains"/>
    <property type="match status" value="2"/>
</dbReference>
<keyword evidence="6 7" id="KW-0472">Membrane</keyword>
<evidence type="ECO:0000313" key="10">
    <source>
        <dbReference type="Proteomes" id="UP000094068"/>
    </source>
</evidence>
<feature type="transmembrane region" description="Helical" evidence="7">
    <location>
        <begin position="368"/>
        <end position="387"/>
    </location>
</feature>
<dbReference type="InterPro" id="IPR036259">
    <property type="entry name" value="MFS_trans_sf"/>
</dbReference>
<keyword evidence="2" id="KW-0813">Transport</keyword>
<feature type="transmembrane region" description="Helical" evidence="7">
    <location>
        <begin position="210"/>
        <end position="228"/>
    </location>
</feature>
<dbReference type="PROSITE" id="PS50850">
    <property type="entry name" value="MFS"/>
    <property type="match status" value="1"/>
</dbReference>
<evidence type="ECO:0000256" key="7">
    <source>
        <dbReference type="SAM" id="Phobius"/>
    </source>
</evidence>
<accession>A0A1E5GFS2</accession>
<proteinExistence type="predicted"/>
<reference evidence="10" key="1">
    <citation type="submission" date="2016-09" db="EMBL/GenBank/DDBJ databases">
        <authorList>
            <person name="Gulvik C.A."/>
        </authorList>
    </citation>
    <scope>NUCLEOTIDE SEQUENCE [LARGE SCALE GENOMIC DNA]</scope>
    <source>
        <strain evidence="10">DSM 23328</strain>
    </source>
</reference>
<feature type="transmembrane region" description="Helical" evidence="7">
    <location>
        <begin position="248"/>
        <end position="270"/>
    </location>
</feature>
<keyword evidence="3" id="KW-1003">Cell membrane</keyword>
<dbReference type="InterPro" id="IPR050171">
    <property type="entry name" value="MFS_Transporters"/>
</dbReference>
<evidence type="ECO:0000256" key="2">
    <source>
        <dbReference type="ARBA" id="ARBA00022448"/>
    </source>
</evidence>
<keyword evidence="4 7" id="KW-0812">Transmembrane</keyword>